<accession>A0ABQ7LUZ6</accession>
<proteinExistence type="predicted"/>
<gene>
    <name evidence="1" type="primary">A08p033540.1_BraROA</name>
    <name evidence="1" type="ORF">IGI04_031924</name>
</gene>
<evidence type="ECO:0000313" key="1">
    <source>
        <dbReference type="EMBL" id="KAG5390383.1"/>
    </source>
</evidence>
<protein>
    <submittedName>
        <fullName evidence="1">Uncharacterized protein</fullName>
    </submittedName>
</protein>
<dbReference type="Proteomes" id="UP000823674">
    <property type="component" value="Chromosome A08"/>
</dbReference>
<dbReference type="EMBL" id="JADBGQ010000007">
    <property type="protein sequence ID" value="KAG5390383.1"/>
    <property type="molecule type" value="Genomic_DNA"/>
</dbReference>
<name>A0ABQ7LUZ6_BRACM</name>
<keyword evidence="2" id="KW-1185">Reference proteome</keyword>
<sequence>MKSEIYGKWDVSRSNLMRCLHLKFQWNMIICIATKNGFCSILNLAAFKLLWPSPYEVYWLKDL</sequence>
<reference evidence="1 2" key="1">
    <citation type="submission" date="2021-03" db="EMBL/GenBank/DDBJ databases">
        <authorList>
            <person name="King G.J."/>
            <person name="Bancroft I."/>
            <person name="Baten A."/>
            <person name="Bloomfield J."/>
            <person name="Borpatragohain P."/>
            <person name="He Z."/>
            <person name="Irish N."/>
            <person name="Irwin J."/>
            <person name="Liu K."/>
            <person name="Mauleon R.P."/>
            <person name="Moore J."/>
            <person name="Morris R."/>
            <person name="Ostergaard L."/>
            <person name="Wang B."/>
            <person name="Wells R."/>
        </authorList>
    </citation>
    <scope>NUCLEOTIDE SEQUENCE [LARGE SCALE GENOMIC DNA]</scope>
    <source>
        <strain evidence="1">R-o-18</strain>
        <tissue evidence="1">Leaf</tissue>
    </source>
</reference>
<comment type="caution">
    <text evidence="1">The sequence shown here is derived from an EMBL/GenBank/DDBJ whole genome shotgun (WGS) entry which is preliminary data.</text>
</comment>
<organism evidence="1 2">
    <name type="scientific">Brassica rapa subsp. trilocularis</name>
    <dbReference type="NCBI Taxonomy" id="1813537"/>
    <lineage>
        <taxon>Eukaryota</taxon>
        <taxon>Viridiplantae</taxon>
        <taxon>Streptophyta</taxon>
        <taxon>Embryophyta</taxon>
        <taxon>Tracheophyta</taxon>
        <taxon>Spermatophyta</taxon>
        <taxon>Magnoliopsida</taxon>
        <taxon>eudicotyledons</taxon>
        <taxon>Gunneridae</taxon>
        <taxon>Pentapetalae</taxon>
        <taxon>rosids</taxon>
        <taxon>malvids</taxon>
        <taxon>Brassicales</taxon>
        <taxon>Brassicaceae</taxon>
        <taxon>Brassiceae</taxon>
        <taxon>Brassica</taxon>
    </lineage>
</organism>
<evidence type="ECO:0000313" key="2">
    <source>
        <dbReference type="Proteomes" id="UP000823674"/>
    </source>
</evidence>